<dbReference type="InterPro" id="IPR013162">
    <property type="entry name" value="CD80_C2-set"/>
</dbReference>
<dbReference type="EMBL" id="OU892278">
    <property type="protein sequence ID" value="CAG9765448.1"/>
    <property type="molecule type" value="Genomic_DNA"/>
</dbReference>
<protein>
    <recommendedName>
        <fullName evidence="2">Ig-like domain-containing protein</fullName>
    </recommendedName>
</protein>
<dbReference type="InterPro" id="IPR036179">
    <property type="entry name" value="Ig-like_dom_sf"/>
</dbReference>
<evidence type="ECO:0000256" key="1">
    <source>
        <dbReference type="ARBA" id="ARBA00023157"/>
    </source>
</evidence>
<feature type="domain" description="Ig-like" evidence="2">
    <location>
        <begin position="1"/>
        <end position="83"/>
    </location>
</feature>
<dbReference type="PANTHER" id="PTHR21261:SF15">
    <property type="entry name" value="BEATEN PATH IIIA, ISOFORM D-RELATED"/>
    <property type="match status" value="1"/>
</dbReference>
<evidence type="ECO:0000259" key="2">
    <source>
        <dbReference type="PROSITE" id="PS50835"/>
    </source>
</evidence>
<name>A0A9N9MIE4_9CUCU</name>
<dbReference type="AlphaFoldDB" id="A0A9N9MIE4"/>
<sequence>MECHYKLEGETLYSVKWYKDGNEFYRYVPRNQPPAQVFALPGVTVDLHNSTEYSVVLSSVQLSTSGLYRCEVSGEAPYFQTVTDHAYLMVVALPKSGPEITGGQLRYHVGDVINVTCSTRESKPAAQLNWMINGEAADQKYIQGPFKQFVGREGLESTSLQLQFVARPKHFKRGNMKLKCLATIATVYTTNNEKSYEGERPQRGLVLESRGTVAPSAGSRADRVHTSGSLSIASTPTLSSISVIIAWTLHLKGLI</sequence>
<dbReference type="Proteomes" id="UP001152799">
    <property type="component" value="Chromosome 2"/>
</dbReference>
<dbReference type="Gene3D" id="2.60.40.10">
    <property type="entry name" value="Immunoglobulins"/>
    <property type="match status" value="2"/>
</dbReference>
<dbReference type="SUPFAM" id="SSF48726">
    <property type="entry name" value="Immunoglobulin"/>
    <property type="match status" value="1"/>
</dbReference>
<organism evidence="3 4">
    <name type="scientific">Ceutorhynchus assimilis</name>
    <name type="common">cabbage seed weevil</name>
    <dbReference type="NCBI Taxonomy" id="467358"/>
    <lineage>
        <taxon>Eukaryota</taxon>
        <taxon>Metazoa</taxon>
        <taxon>Ecdysozoa</taxon>
        <taxon>Arthropoda</taxon>
        <taxon>Hexapoda</taxon>
        <taxon>Insecta</taxon>
        <taxon>Pterygota</taxon>
        <taxon>Neoptera</taxon>
        <taxon>Endopterygota</taxon>
        <taxon>Coleoptera</taxon>
        <taxon>Polyphaga</taxon>
        <taxon>Cucujiformia</taxon>
        <taxon>Curculionidae</taxon>
        <taxon>Ceutorhynchinae</taxon>
        <taxon>Ceutorhynchus</taxon>
    </lineage>
</organism>
<evidence type="ECO:0000313" key="3">
    <source>
        <dbReference type="EMBL" id="CAG9765448.1"/>
    </source>
</evidence>
<dbReference type="Pfam" id="PF08205">
    <property type="entry name" value="C2-set_2"/>
    <property type="match status" value="1"/>
</dbReference>
<keyword evidence="1" id="KW-1015">Disulfide bond</keyword>
<dbReference type="InterPro" id="IPR007110">
    <property type="entry name" value="Ig-like_dom"/>
</dbReference>
<gene>
    <name evidence="3" type="ORF">CEUTPL_LOCUS6054</name>
</gene>
<accession>A0A9N9MIE4</accession>
<dbReference type="PANTHER" id="PTHR21261">
    <property type="entry name" value="BEAT PROTEIN"/>
    <property type="match status" value="1"/>
</dbReference>
<reference evidence="3" key="1">
    <citation type="submission" date="2022-01" db="EMBL/GenBank/DDBJ databases">
        <authorList>
            <person name="King R."/>
        </authorList>
    </citation>
    <scope>NUCLEOTIDE SEQUENCE</scope>
</reference>
<proteinExistence type="predicted"/>
<dbReference type="FunFam" id="2.60.40.10:FF:000437">
    <property type="entry name" value="Beat-IIIc, isoform A"/>
    <property type="match status" value="1"/>
</dbReference>
<evidence type="ECO:0000313" key="4">
    <source>
        <dbReference type="Proteomes" id="UP001152799"/>
    </source>
</evidence>
<dbReference type="InterPro" id="IPR013783">
    <property type="entry name" value="Ig-like_fold"/>
</dbReference>
<dbReference type="PROSITE" id="PS50835">
    <property type="entry name" value="IG_LIKE"/>
    <property type="match status" value="1"/>
</dbReference>
<dbReference type="OrthoDB" id="10015491at2759"/>
<keyword evidence="4" id="KW-1185">Reference proteome</keyword>